<evidence type="ECO:0000313" key="3">
    <source>
        <dbReference type="EnsemblMetazoa" id="G14384.9:cds"/>
    </source>
</evidence>
<evidence type="ECO:0000313" key="4">
    <source>
        <dbReference type="Proteomes" id="UP000005408"/>
    </source>
</evidence>
<accession>A0A8W8IHX0</accession>
<evidence type="ECO:0000259" key="2">
    <source>
        <dbReference type="PROSITE" id="PS50222"/>
    </source>
</evidence>
<dbReference type="GO" id="GO:0005509">
    <property type="term" value="F:calcium ion binding"/>
    <property type="evidence" value="ECO:0007669"/>
    <property type="project" value="InterPro"/>
</dbReference>
<sequence length="217" mass="25287">MMGKTHYYIIHIALKRHFHKCSSRADLRYDELMFAALRMDYLKTKWAIWFKSLDADKDNKITPEDMQISAKKFEEIRKLIGDKGSVDGAEFDNTKWWNDYIFRKGPGVSMTKDEFVESLAEAYQKDKAAFRQEMERCFGDIAKFVTENMDRPIQEQEFAFGFKVFGQEDAGQVAKAFQLFTAAYGQPTVQQIVDAWVQFITDDDQSKQDMIKEAFGN</sequence>
<dbReference type="InterPro" id="IPR011992">
    <property type="entry name" value="EF-hand-dom_pair"/>
</dbReference>
<dbReference type="InterPro" id="IPR018247">
    <property type="entry name" value="EF_Hand_1_Ca_BS"/>
</dbReference>
<keyword evidence="4" id="KW-1185">Reference proteome</keyword>
<keyword evidence="1" id="KW-0106">Calcium</keyword>
<dbReference type="PROSITE" id="PS50222">
    <property type="entry name" value="EF_HAND_2"/>
    <property type="match status" value="1"/>
</dbReference>
<dbReference type="AlphaFoldDB" id="A0A8W8IHX0"/>
<evidence type="ECO:0000256" key="1">
    <source>
        <dbReference type="ARBA" id="ARBA00022837"/>
    </source>
</evidence>
<dbReference type="Proteomes" id="UP000005408">
    <property type="component" value="Unassembled WGS sequence"/>
</dbReference>
<proteinExistence type="predicted"/>
<dbReference type="EnsemblMetazoa" id="G14384.9">
    <property type="protein sequence ID" value="G14384.9:cds"/>
    <property type="gene ID" value="G14384"/>
</dbReference>
<protein>
    <recommendedName>
        <fullName evidence="2">EF-hand domain-containing protein</fullName>
    </recommendedName>
</protein>
<feature type="domain" description="EF-hand" evidence="2">
    <location>
        <begin position="41"/>
        <end position="76"/>
    </location>
</feature>
<name>A0A8W8IHX0_MAGGI</name>
<dbReference type="Gene3D" id="1.10.238.10">
    <property type="entry name" value="EF-hand"/>
    <property type="match status" value="1"/>
</dbReference>
<dbReference type="PROSITE" id="PS00018">
    <property type="entry name" value="EF_HAND_1"/>
    <property type="match status" value="1"/>
</dbReference>
<organism evidence="3 4">
    <name type="scientific">Magallana gigas</name>
    <name type="common">Pacific oyster</name>
    <name type="synonym">Crassostrea gigas</name>
    <dbReference type="NCBI Taxonomy" id="29159"/>
    <lineage>
        <taxon>Eukaryota</taxon>
        <taxon>Metazoa</taxon>
        <taxon>Spiralia</taxon>
        <taxon>Lophotrochozoa</taxon>
        <taxon>Mollusca</taxon>
        <taxon>Bivalvia</taxon>
        <taxon>Autobranchia</taxon>
        <taxon>Pteriomorphia</taxon>
        <taxon>Ostreida</taxon>
        <taxon>Ostreoidea</taxon>
        <taxon>Ostreidae</taxon>
        <taxon>Magallana</taxon>
    </lineage>
</organism>
<reference evidence="3" key="1">
    <citation type="submission" date="2022-08" db="UniProtKB">
        <authorList>
            <consortium name="EnsemblMetazoa"/>
        </authorList>
    </citation>
    <scope>IDENTIFICATION</scope>
    <source>
        <strain evidence="3">05x7-T-G4-1.051#20</strain>
    </source>
</reference>
<dbReference type="SUPFAM" id="SSF47473">
    <property type="entry name" value="EF-hand"/>
    <property type="match status" value="1"/>
</dbReference>
<dbReference type="InterPro" id="IPR002048">
    <property type="entry name" value="EF_hand_dom"/>
</dbReference>